<feature type="transmembrane region" description="Helical" evidence="5">
    <location>
        <begin position="242"/>
        <end position="267"/>
    </location>
</feature>
<feature type="transmembrane region" description="Helical" evidence="5">
    <location>
        <begin position="353"/>
        <end position="370"/>
    </location>
</feature>
<keyword evidence="7" id="KW-0436">Ligase</keyword>
<feature type="domain" description="O-antigen ligase-related" evidence="6">
    <location>
        <begin position="203"/>
        <end position="334"/>
    </location>
</feature>
<sequence>MTRSAAIRKLLARRPNKSDMLGIFLLLFPFIALLTPLTQVTTDYQSPFYQLLFYYKMISLVVILFLYVNQGSLSSFDKSVLVFLGVWAIAVFINSNDISSVVNEMGAIIFYCCMFGYYVRKSPAGFLFVYFICLGFMLFLNLFYLIVYPDGLFQTDSIWNSSRINFLGLDNQISPLLFIWFILFYLARRIGYYRKVINVFGVLVICGNIIMLNVGTLYTAALLFMLSMFLYRRVPKLFQMKAALLIIFIVFLSIVLLRLQYLFEFFIVDILNKDITLTGRLVIWDEAIMLFSNQPFFGYGLSSIGWLVQGNRHAHNTILQILLQCGLIGFLAFFTVIWRSLRTFFIKKYQHKPYYVFFTIMFIAYNFACLTEVYLLTYYIIILLFLFYARFFDLAVEKRYRTLIKKMNI</sequence>
<keyword evidence="2 5" id="KW-0812">Transmembrane</keyword>
<name>A0ABR7Y908_9SPHI</name>
<evidence type="ECO:0000256" key="5">
    <source>
        <dbReference type="SAM" id="Phobius"/>
    </source>
</evidence>
<evidence type="ECO:0000256" key="1">
    <source>
        <dbReference type="ARBA" id="ARBA00004141"/>
    </source>
</evidence>
<dbReference type="InterPro" id="IPR007016">
    <property type="entry name" value="O-antigen_ligase-rel_domated"/>
</dbReference>
<feature type="transmembrane region" description="Helical" evidence="5">
    <location>
        <begin position="321"/>
        <end position="341"/>
    </location>
</feature>
<reference evidence="7 8" key="1">
    <citation type="submission" date="2020-08" db="EMBL/GenBank/DDBJ databases">
        <title>Sphingobacterium sp. DN00404 isolated from aquaculture water.</title>
        <authorList>
            <person name="Zhang M."/>
        </authorList>
    </citation>
    <scope>NUCLEOTIDE SEQUENCE [LARGE SCALE GENOMIC DNA]</scope>
    <source>
        <strain evidence="7 8">KCTC 32294</strain>
    </source>
</reference>
<gene>
    <name evidence="7" type="ORF">H8B17_19540</name>
</gene>
<feature type="transmembrane region" description="Helical" evidence="5">
    <location>
        <begin position="101"/>
        <end position="119"/>
    </location>
</feature>
<dbReference type="Proteomes" id="UP000606494">
    <property type="component" value="Unassembled WGS sequence"/>
</dbReference>
<dbReference type="InterPro" id="IPR051533">
    <property type="entry name" value="WaaL-like"/>
</dbReference>
<feature type="transmembrane region" description="Helical" evidence="5">
    <location>
        <begin position="126"/>
        <end position="146"/>
    </location>
</feature>
<dbReference type="PANTHER" id="PTHR37422:SF13">
    <property type="entry name" value="LIPOPOLYSACCHARIDE BIOSYNTHESIS PROTEIN PA4999-RELATED"/>
    <property type="match status" value="1"/>
</dbReference>
<dbReference type="Pfam" id="PF04932">
    <property type="entry name" value="Wzy_C"/>
    <property type="match status" value="1"/>
</dbReference>
<feature type="transmembrane region" description="Helical" evidence="5">
    <location>
        <begin position="48"/>
        <end position="67"/>
    </location>
</feature>
<evidence type="ECO:0000313" key="8">
    <source>
        <dbReference type="Proteomes" id="UP000606494"/>
    </source>
</evidence>
<dbReference type="EMBL" id="JACNYK010000008">
    <property type="protein sequence ID" value="MBD1427779.1"/>
    <property type="molecule type" value="Genomic_DNA"/>
</dbReference>
<accession>A0ABR7Y908</accession>
<dbReference type="GO" id="GO:0016874">
    <property type="term" value="F:ligase activity"/>
    <property type="evidence" value="ECO:0007669"/>
    <property type="project" value="UniProtKB-KW"/>
</dbReference>
<feature type="transmembrane region" description="Helical" evidence="5">
    <location>
        <begin position="288"/>
        <end position="309"/>
    </location>
</feature>
<dbReference type="PANTHER" id="PTHR37422">
    <property type="entry name" value="TEICHURONIC ACID BIOSYNTHESIS PROTEIN TUAE"/>
    <property type="match status" value="1"/>
</dbReference>
<feature type="transmembrane region" description="Helical" evidence="5">
    <location>
        <begin position="79"/>
        <end position="95"/>
    </location>
</feature>
<feature type="transmembrane region" description="Helical" evidence="5">
    <location>
        <begin position="376"/>
        <end position="396"/>
    </location>
</feature>
<feature type="transmembrane region" description="Helical" evidence="5">
    <location>
        <begin position="166"/>
        <end position="187"/>
    </location>
</feature>
<protein>
    <submittedName>
        <fullName evidence="7">O-antigen ligase family protein</fullName>
    </submittedName>
</protein>
<keyword evidence="3 5" id="KW-1133">Transmembrane helix</keyword>
<evidence type="ECO:0000313" key="7">
    <source>
        <dbReference type="EMBL" id="MBD1427779.1"/>
    </source>
</evidence>
<comment type="subcellular location">
    <subcellularLocation>
        <location evidence="1">Membrane</location>
        <topology evidence="1">Multi-pass membrane protein</topology>
    </subcellularLocation>
</comment>
<evidence type="ECO:0000256" key="2">
    <source>
        <dbReference type="ARBA" id="ARBA00022692"/>
    </source>
</evidence>
<evidence type="ECO:0000259" key="6">
    <source>
        <dbReference type="Pfam" id="PF04932"/>
    </source>
</evidence>
<evidence type="ECO:0000256" key="3">
    <source>
        <dbReference type="ARBA" id="ARBA00022989"/>
    </source>
</evidence>
<dbReference type="RefSeq" id="WP_190310926.1">
    <property type="nucleotide sequence ID" value="NZ_JACNYK010000008.1"/>
</dbReference>
<organism evidence="7 8">
    <name type="scientific">Sphingobacterium arenae</name>
    <dbReference type="NCBI Taxonomy" id="1280598"/>
    <lineage>
        <taxon>Bacteria</taxon>
        <taxon>Pseudomonadati</taxon>
        <taxon>Bacteroidota</taxon>
        <taxon>Sphingobacteriia</taxon>
        <taxon>Sphingobacteriales</taxon>
        <taxon>Sphingobacteriaceae</taxon>
        <taxon>Sphingobacterium</taxon>
    </lineage>
</organism>
<proteinExistence type="predicted"/>
<comment type="caution">
    <text evidence="7">The sequence shown here is derived from an EMBL/GenBank/DDBJ whole genome shotgun (WGS) entry which is preliminary data.</text>
</comment>
<keyword evidence="4 5" id="KW-0472">Membrane</keyword>
<keyword evidence="8" id="KW-1185">Reference proteome</keyword>
<feature type="transmembrane region" description="Helical" evidence="5">
    <location>
        <begin position="199"/>
        <end position="230"/>
    </location>
</feature>
<evidence type="ECO:0000256" key="4">
    <source>
        <dbReference type="ARBA" id="ARBA00023136"/>
    </source>
</evidence>
<feature type="transmembrane region" description="Helical" evidence="5">
    <location>
        <begin position="21"/>
        <end position="42"/>
    </location>
</feature>